<dbReference type="SUPFAM" id="SSF52949">
    <property type="entry name" value="Macro domain-like"/>
    <property type="match status" value="1"/>
</dbReference>
<evidence type="ECO:0000256" key="1">
    <source>
        <dbReference type="SAM" id="MobiDB-lite"/>
    </source>
</evidence>
<accession>A0A1B6K9D2</accession>
<sequence>WTDRVGSCISQRHNSAKGCANSHCISADLRMSAGVAVVIRRQFGRQTMNLSRHLTYQKINNGASIYGLVTKDKYYDKPNVSEYKVAFEHLEQDFRERGLKYLICSAMGYSRDKISPTVFAENIVKFQRNTGAEVLIITYDEHSKRQLRNGLTFVDFQNNLCQAVSHYSQSLPTSATSSDLSSLVEFRINCSGRSTTSTSLGKSISPNLFSTLEFPPLSPGRPTTSTSLNTSENFSDSVVCGQDQREMTSDFLVQTSPTRGKV</sequence>
<name>A0A1B6K9D2_9HEMI</name>
<dbReference type="Gene3D" id="3.40.220.10">
    <property type="entry name" value="Leucine Aminopeptidase, subunit E, domain 1"/>
    <property type="match status" value="1"/>
</dbReference>
<protein>
    <submittedName>
        <fullName evidence="2">Uncharacterized protein</fullName>
    </submittedName>
</protein>
<dbReference type="InterPro" id="IPR043472">
    <property type="entry name" value="Macro_dom-like"/>
</dbReference>
<evidence type="ECO:0000313" key="2">
    <source>
        <dbReference type="EMBL" id="JAT08056.1"/>
    </source>
</evidence>
<feature type="non-terminal residue" evidence="2">
    <location>
        <position position="1"/>
    </location>
</feature>
<dbReference type="AlphaFoldDB" id="A0A1B6K9D2"/>
<reference evidence="2" key="1">
    <citation type="submission" date="2015-11" db="EMBL/GenBank/DDBJ databases">
        <title>De novo transcriptome assembly of four potential Pierce s Disease insect vectors from Arizona vineyards.</title>
        <authorList>
            <person name="Tassone E.E."/>
        </authorList>
    </citation>
    <scope>NUCLEOTIDE SEQUENCE</scope>
</reference>
<dbReference type="EMBL" id="GEBQ01031921">
    <property type="protein sequence ID" value="JAT08056.1"/>
    <property type="molecule type" value="Transcribed_RNA"/>
</dbReference>
<organism evidence="2">
    <name type="scientific">Graphocephala atropunctata</name>
    <dbReference type="NCBI Taxonomy" id="36148"/>
    <lineage>
        <taxon>Eukaryota</taxon>
        <taxon>Metazoa</taxon>
        <taxon>Ecdysozoa</taxon>
        <taxon>Arthropoda</taxon>
        <taxon>Hexapoda</taxon>
        <taxon>Insecta</taxon>
        <taxon>Pterygota</taxon>
        <taxon>Neoptera</taxon>
        <taxon>Paraneoptera</taxon>
        <taxon>Hemiptera</taxon>
        <taxon>Auchenorrhyncha</taxon>
        <taxon>Membracoidea</taxon>
        <taxon>Cicadellidae</taxon>
        <taxon>Cicadellinae</taxon>
        <taxon>Cicadellini</taxon>
        <taxon>Graphocephala</taxon>
    </lineage>
</organism>
<feature type="region of interest" description="Disordered" evidence="1">
    <location>
        <begin position="213"/>
        <end position="236"/>
    </location>
</feature>
<feature type="compositionally biased region" description="Polar residues" evidence="1">
    <location>
        <begin position="221"/>
        <end position="236"/>
    </location>
</feature>
<gene>
    <name evidence="2" type="ORF">g.20381</name>
</gene>
<proteinExistence type="predicted"/>